<feature type="transmembrane region" description="Helical" evidence="1">
    <location>
        <begin position="49"/>
        <end position="68"/>
    </location>
</feature>
<reference evidence="2 3" key="1">
    <citation type="submission" date="2023-07" db="EMBL/GenBank/DDBJ databases">
        <title>Sorghum-associated microbial communities from plants grown in Nebraska, USA.</title>
        <authorList>
            <person name="Schachtman D."/>
        </authorList>
    </citation>
    <scope>NUCLEOTIDE SEQUENCE [LARGE SCALE GENOMIC DNA]</scope>
    <source>
        <strain evidence="2 3">4129</strain>
    </source>
</reference>
<dbReference type="EMBL" id="JAVDWQ010000002">
    <property type="protein sequence ID" value="MDR7208968.1"/>
    <property type="molecule type" value="Genomic_DNA"/>
</dbReference>
<dbReference type="Proteomes" id="UP001269081">
    <property type="component" value="Unassembled WGS sequence"/>
</dbReference>
<organism evidence="2 3">
    <name type="scientific">Flavobacterium piscis</name>
    <dbReference type="NCBI Taxonomy" id="1114874"/>
    <lineage>
        <taxon>Bacteria</taxon>
        <taxon>Pseudomonadati</taxon>
        <taxon>Bacteroidota</taxon>
        <taxon>Flavobacteriia</taxon>
        <taxon>Flavobacteriales</taxon>
        <taxon>Flavobacteriaceae</taxon>
        <taxon>Flavobacterium</taxon>
    </lineage>
</organism>
<keyword evidence="1" id="KW-1133">Transmembrane helix</keyword>
<feature type="transmembrane region" description="Helical" evidence="1">
    <location>
        <begin position="89"/>
        <end position="108"/>
    </location>
</feature>
<sequence length="254" mass="29859">MNLKIPKGLESKSIEIFAIVLFLALIINLKQSNYLFEVFSDSRKIQLLLFTHLLIIILLLVFVLIKIYKKTSFLVKLYNFFLKLDIPKGAKIAICVVFVGNAMSIILAKPLYPFYDVGMFRWNTSFKAKSEIVYNPKYYYYKNGIVKILDIRKESFYFLSEHLGLGYTHEFTFASTYHNKAQKDNFEFIMSELRERGIDTIWVGIHAVNYKTKKVWFNPNICNAININNNPNLHYGPIFIPEYQIKKCDEHRLH</sequence>
<protein>
    <submittedName>
        <fullName evidence="2">Uncharacterized protein</fullName>
    </submittedName>
</protein>
<keyword evidence="1" id="KW-0472">Membrane</keyword>
<proteinExistence type="predicted"/>
<accession>A0ABU1Y4I3</accession>
<keyword evidence="3" id="KW-1185">Reference proteome</keyword>
<gene>
    <name evidence="2" type="ORF">J2W48_000898</name>
</gene>
<evidence type="ECO:0000313" key="3">
    <source>
        <dbReference type="Proteomes" id="UP001269081"/>
    </source>
</evidence>
<dbReference type="RefSeq" id="WP_310278659.1">
    <property type="nucleotide sequence ID" value="NZ_JAVDWQ010000002.1"/>
</dbReference>
<evidence type="ECO:0000313" key="2">
    <source>
        <dbReference type="EMBL" id="MDR7208968.1"/>
    </source>
</evidence>
<keyword evidence="1" id="KW-0812">Transmembrane</keyword>
<evidence type="ECO:0000256" key="1">
    <source>
        <dbReference type="SAM" id="Phobius"/>
    </source>
</evidence>
<feature type="transmembrane region" description="Helical" evidence="1">
    <location>
        <begin position="12"/>
        <end position="29"/>
    </location>
</feature>
<comment type="caution">
    <text evidence="2">The sequence shown here is derived from an EMBL/GenBank/DDBJ whole genome shotgun (WGS) entry which is preliminary data.</text>
</comment>
<name>A0ABU1Y4I3_9FLAO</name>